<comment type="caution">
    <text evidence="2">The sequence shown here is derived from an EMBL/GenBank/DDBJ whole genome shotgun (WGS) entry which is preliminary data.</text>
</comment>
<keyword evidence="3" id="KW-1185">Reference proteome</keyword>
<dbReference type="EMBL" id="WEID01000028">
    <property type="protein sequence ID" value="KAB8138116.1"/>
    <property type="molecule type" value="Genomic_DNA"/>
</dbReference>
<evidence type="ECO:0000259" key="1">
    <source>
        <dbReference type="Pfam" id="PF01636"/>
    </source>
</evidence>
<dbReference type="Gene3D" id="3.90.1200.10">
    <property type="match status" value="1"/>
</dbReference>
<accession>A0A7C8GUM6</accession>
<evidence type="ECO:0000313" key="2">
    <source>
        <dbReference type="EMBL" id="KAB8138116.1"/>
    </source>
</evidence>
<dbReference type="RefSeq" id="WP_153402274.1">
    <property type="nucleotide sequence ID" value="NZ_ML762426.1"/>
</dbReference>
<gene>
    <name evidence="2" type="ORF">F9U64_06390</name>
</gene>
<reference evidence="2 3" key="1">
    <citation type="submission" date="2019-10" db="EMBL/GenBank/DDBJ databases">
        <title>Gracilibacillus sp. nov. isolated from rice seeds.</title>
        <authorList>
            <person name="He S."/>
        </authorList>
    </citation>
    <scope>NUCLEOTIDE SEQUENCE [LARGE SCALE GENOMIC DNA]</scope>
    <source>
        <strain evidence="2 3">TD8</strain>
    </source>
</reference>
<name>A0A7C8GUM6_9BACI</name>
<keyword evidence="2" id="KW-0808">Transferase</keyword>
<sequence>MNLGSPIAKGNTAEIYLCKDCIVKVFNDCLPDTESSYEADKQTYAYSCGLAVPKVFDVTKINGKQAIVMEYIKGKTLGELLLEDRENAEYYLSLSVDIQQKLHQIIPDNLESMQEKLQHQIERSPLVGKWNKNYLIKKLHALTYENRLCHGDFHLFNLIMTDTGVSIIYWVDSTAGDIRADIYRSYLLYSQFSAELAEMYLQIYCEKSGLLKTEILQWAPIIAGARSAEGVSSGNSKLLLDIIHHYSPIKDYNWEVRL</sequence>
<organism evidence="2 3">
    <name type="scientific">Gracilibacillus oryzae</name>
    <dbReference type="NCBI Taxonomy" id="1672701"/>
    <lineage>
        <taxon>Bacteria</taxon>
        <taxon>Bacillati</taxon>
        <taxon>Bacillota</taxon>
        <taxon>Bacilli</taxon>
        <taxon>Bacillales</taxon>
        <taxon>Bacillaceae</taxon>
        <taxon>Gracilibacillus</taxon>
    </lineage>
</organism>
<protein>
    <submittedName>
        <fullName evidence="2">Aminoglycoside phosphotransferase family protein</fullName>
    </submittedName>
</protein>
<evidence type="ECO:0000313" key="3">
    <source>
        <dbReference type="Proteomes" id="UP000480246"/>
    </source>
</evidence>
<dbReference type="GO" id="GO:0016740">
    <property type="term" value="F:transferase activity"/>
    <property type="evidence" value="ECO:0007669"/>
    <property type="project" value="UniProtKB-KW"/>
</dbReference>
<dbReference type="AlphaFoldDB" id="A0A7C8GUM6"/>
<proteinExistence type="predicted"/>
<feature type="domain" description="Aminoglycoside phosphotransferase" evidence="1">
    <location>
        <begin position="5"/>
        <end position="208"/>
    </location>
</feature>
<dbReference type="Pfam" id="PF01636">
    <property type="entry name" value="APH"/>
    <property type="match status" value="1"/>
</dbReference>
<dbReference type="InterPro" id="IPR011009">
    <property type="entry name" value="Kinase-like_dom_sf"/>
</dbReference>
<dbReference type="Proteomes" id="UP000480246">
    <property type="component" value="Unassembled WGS sequence"/>
</dbReference>
<dbReference type="SUPFAM" id="SSF56112">
    <property type="entry name" value="Protein kinase-like (PK-like)"/>
    <property type="match status" value="1"/>
</dbReference>
<dbReference type="InterPro" id="IPR002575">
    <property type="entry name" value="Aminoglycoside_PTrfase"/>
</dbReference>
<dbReference type="OrthoDB" id="9800774at2"/>